<feature type="transmembrane region" description="Helical" evidence="7">
    <location>
        <begin position="156"/>
        <end position="175"/>
    </location>
</feature>
<organism evidence="9 10">
    <name type="scientific">Sporolituus thermophilus DSM 23256</name>
    <dbReference type="NCBI Taxonomy" id="1123285"/>
    <lineage>
        <taxon>Bacteria</taxon>
        <taxon>Bacillati</taxon>
        <taxon>Bacillota</taxon>
        <taxon>Negativicutes</taxon>
        <taxon>Selenomonadales</taxon>
        <taxon>Sporomusaceae</taxon>
        <taxon>Sporolituus</taxon>
    </lineage>
</organism>
<keyword evidence="5 7" id="KW-1133">Transmembrane helix</keyword>
<keyword evidence="3" id="KW-1003">Cell membrane</keyword>
<evidence type="ECO:0000256" key="2">
    <source>
        <dbReference type="ARBA" id="ARBA00022448"/>
    </source>
</evidence>
<keyword evidence="4 7" id="KW-0812">Transmembrane</keyword>
<dbReference type="InterPro" id="IPR050189">
    <property type="entry name" value="MFS_Efflux_Transporters"/>
</dbReference>
<dbReference type="PANTHER" id="PTHR43124">
    <property type="entry name" value="PURINE EFFLUX PUMP PBUE"/>
    <property type="match status" value="1"/>
</dbReference>
<dbReference type="Proteomes" id="UP000243333">
    <property type="component" value="Unassembled WGS sequence"/>
</dbReference>
<dbReference type="PROSITE" id="PS50850">
    <property type="entry name" value="MFS"/>
    <property type="match status" value="1"/>
</dbReference>
<dbReference type="SUPFAM" id="SSF103473">
    <property type="entry name" value="MFS general substrate transporter"/>
    <property type="match status" value="1"/>
</dbReference>
<evidence type="ECO:0000256" key="7">
    <source>
        <dbReference type="SAM" id="Phobius"/>
    </source>
</evidence>
<dbReference type="InterPro" id="IPR020846">
    <property type="entry name" value="MFS_dom"/>
</dbReference>
<evidence type="ECO:0000259" key="8">
    <source>
        <dbReference type="PROSITE" id="PS50850"/>
    </source>
</evidence>
<dbReference type="AlphaFoldDB" id="A0A1G7LGU0"/>
<keyword evidence="10" id="KW-1185">Reference proteome</keyword>
<feature type="transmembrane region" description="Helical" evidence="7">
    <location>
        <begin position="267"/>
        <end position="285"/>
    </location>
</feature>
<feature type="transmembrane region" description="Helical" evidence="7">
    <location>
        <begin position="63"/>
        <end position="84"/>
    </location>
</feature>
<feature type="transmembrane region" description="Helical" evidence="7">
    <location>
        <begin position="326"/>
        <end position="351"/>
    </location>
</feature>
<evidence type="ECO:0000256" key="6">
    <source>
        <dbReference type="ARBA" id="ARBA00023136"/>
    </source>
</evidence>
<dbReference type="PANTHER" id="PTHR43124:SF3">
    <property type="entry name" value="CHLORAMPHENICOL EFFLUX PUMP RV0191"/>
    <property type="match status" value="1"/>
</dbReference>
<keyword evidence="2" id="KW-0813">Transport</keyword>
<feature type="transmembrane region" description="Helical" evidence="7">
    <location>
        <begin position="291"/>
        <end position="314"/>
    </location>
</feature>
<sequence length="399" mass="42168">MLLRALTMGWAVIYADRTCMYPLLSVMAASMSLSSTQVGGLTSAYFFLYVLMQIPAGIIGDRLGLKTVLIVMYGVAGLGLLGLGLWGVNYSLLLLFAALHGLGAGAYYPAAYGTTLQVVPPERRGYSSAIIGMGMALGLLAGLAVSGPVYEALGDFHAPFVLMSIPTFLMLPYFSKSLPNIKGDRTPTWQDYKAILRDKQLWLINAATFAALYGFWVAITWGPTYLKVEKGFSLGQAGFYTGLMAVTAVPAALLWGKLSDRLGRKPVALAVLPAAALSLYLLAHVDSKPGIIATLLLLGLFTNSAFTPITVAWTGDIVSTRYPGRMGAAVGIFNSTIMCAAIVAPIVSGYLRDATGSLAAAIIAGSAVMLAGTLLLCRLTECKTPARNSPPGNMTNQQD</sequence>
<evidence type="ECO:0000313" key="10">
    <source>
        <dbReference type="Proteomes" id="UP000243333"/>
    </source>
</evidence>
<dbReference type="Pfam" id="PF07690">
    <property type="entry name" value="MFS_1"/>
    <property type="match status" value="1"/>
</dbReference>
<dbReference type="GO" id="GO:0005886">
    <property type="term" value="C:plasma membrane"/>
    <property type="evidence" value="ECO:0007669"/>
    <property type="project" value="UniProtKB-SubCell"/>
</dbReference>
<keyword evidence="6 7" id="KW-0472">Membrane</keyword>
<feature type="transmembrane region" description="Helical" evidence="7">
    <location>
        <begin position="234"/>
        <end position="255"/>
    </location>
</feature>
<feature type="transmembrane region" description="Helical" evidence="7">
    <location>
        <begin position="31"/>
        <end position="51"/>
    </location>
</feature>
<dbReference type="InterPro" id="IPR011701">
    <property type="entry name" value="MFS"/>
</dbReference>
<feature type="domain" description="Major facilitator superfamily (MFS) profile" evidence="8">
    <location>
        <begin position="2"/>
        <end position="383"/>
    </location>
</feature>
<dbReference type="InterPro" id="IPR036259">
    <property type="entry name" value="MFS_trans_sf"/>
</dbReference>
<evidence type="ECO:0000256" key="4">
    <source>
        <dbReference type="ARBA" id="ARBA00022692"/>
    </source>
</evidence>
<dbReference type="STRING" id="1123285.SAMN05660235_01770"/>
<feature type="transmembrane region" description="Helical" evidence="7">
    <location>
        <begin position="90"/>
        <end position="108"/>
    </location>
</feature>
<dbReference type="GO" id="GO:0022857">
    <property type="term" value="F:transmembrane transporter activity"/>
    <property type="evidence" value="ECO:0007669"/>
    <property type="project" value="InterPro"/>
</dbReference>
<reference evidence="10" key="1">
    <citation type="submission" date="2016-10" db="EMBL/GenBank/DDBJ databases">
        <authorList>
            <person name="Varghese N."/>
            <person name="Submissions S."/>
        </authorList>
    </citation>
    <scope>NUCLEOTIDE SEQUENCE [LARGE SCALE GENOMIC DNA]</scope>
    <source>
        <strain evidence="10">DSM 23256</strain>
    </source>
</reference>
<evidence type="ECO:0000256" key="5">
    <source>
        <dbReference type="ARBA" id="ARBA00022989"/>
    </source>
</evidence>
<dbReference type="Gene3D" id="1.20.1250.20">
    <property type="entry name" value="MFS general substrate transporter like domains"/>
    <property type="match status" value="2"/>
</dbReference>
<accession>A0A1G7LGU0</accession>
<comment type="subcellular location">
    <subcellularLocation>
        <location evidence="1">Cell membrane</location>
        <topology evidence="1">Multi-pass membrane protein</topology>
    </subcellularLocation>
</comment>
<protein>
    <submittedName>
        <fullName evidence="9">Predicted arabinose efflux permease, MFS family</fullName>
    </submittedName>
</protein>
<evidence type="ECO:0000313" key="9">
    <source>
        <dbReference type="EMBL" id="SDF48772.1"/>
    </source>
</evidence>
<gene>
    <name evidence="9" type="ORF">SAMN05660235_01770</name>
</gene>
<name>A0A1G7LGU0_9FIRM</name>
<feature type="transmembrane region" description="Helical" evidence="7">
    <location>
        <begin position="201"/>
        <end position="222"/>
    </location>
</feature>
<evidence type="ECO:0000256" key="3">
    <source>
        <dbReference type="ARBA" id="ARBA00022475"/>
    </source>
</evidence>
<dbReference type="EMBL" id="FNBU01000012">
    <property type="protein sequence ID" value="SDF48772.1"/>
    <property type="molecule type" value="Genomic_DNA"/>
</dbReference>
<evidence type="ECO:0000256" key="1">
    <source>
        <dbReference type="ARBA" id="ARBA00004651"/>
    </source>
</evidence>
<feature type="transmembrane region" description="Helical" evidence="7">
    <location>
        <begin position="129"/>
        <end position="150"/>
    </location>
</feature>
<feature type="transmembrane region" description="Helical" evidence="7">
    <location>
        <begin position="357"/>
        <end position="377"/>
    </location>
</feature>
<proteinExistence type="predicted"/>